<proteinExistence type="predicted"/>
<comment type="caution">
    <text evidence="1">The sequence shown here is derived from an EMBL/GenBank/DDBJ whole genome shotgun (WGS) entry which is preliminary data.</text>
</comment>
<dbReference type="OrthoDB" id="2836053at2759"/>
<keyword evidence="2" id="KW-1185">Reference proteome</keyword>
<protein>
    <recommendedName>
        <fullName evidence="3">F-box domain-containing protein</fullName>
    </recommendedName>
</protein>
<gene>
    <name evidence="1" type="ORF">FA13DRAFT_1810198</name>
</gene>
<evidence type="ECO:0008006" key="3">
    <source>
        <dbReference type="Google" id="ProtNLM"/>
    </source>
</evidence>
<dbReference type="AlphaFoldDB" id="A0A4Y7TQS8"/>
<dbReference type="EMBL" id="QPFP01000005">
    <property type="protein sequence ID" value="TEB36516.1"/>
    <property type="molecule type" value="Genomic_DNA"/>
</dbReference>
<reference evidence="1 2" key="1">
    <citation type="journal article" date="2019" name="Nat. Ecol. Evol.">
        <title>Megaphylogeny resolves global patterns of mushroom evolution.</title>
        <authorList>
            <person name="Varga T."/>
            <person name="Krizsan K."/>
            <person name="Foldi C."/>
            <person name="Dima B."/>
            <person name="Sanchez-Garcia M."/>
            <person name="Sanchez-Ramirez S."/>
            <person name="Szollosi G.J."/>
            <person name="Szarkandi J.G."/>
            <person name="Papp V."/>
            <person name="Albert L."/>
            <person name="Andreopoulos W."/>
            <person name="Angelini C."/>
            <person name="Antonin V."/>
            <person name="Barry K.W."/>
            <person name="Bougher N.L."/>
            <person name="Buchanan P."/>
            <person name="Buyck B."/>
            <person name="Bense V."/>
            <person name="Catcheside P."/>
            <person name="Chovatia M."/>
            <person name="Cooper J."/>
            <person name="Damon W."/>
            <person name="Desjardin D."/>
            <person name="Finy P."/>
            <person name="Geml J."/>
            <person name="Haridas S."/>
            <person name="Hughes K."/>
            <person name="Justo A."/>
            <person name="Karasinski D."/>
            <person name="Kautmanova I."/>
            <person name="Kiss B."/>
            <person name="Kocsube S."/>
            <person name="Kotiranta H."/>
            <person name="LaButti K.M."/>
            <person name="Lechner B.E."/>
            <person name="Liimatainen K."/>
            <person name="Lipzen A."/>
            <person name="Lukacs Z."/>
            <person name="Mihaltcheva S."/>
            <person name="Morgado L.N."/>
            <person name="Niskanen T."/>
            <person name="Noordeloos M.E."/>
            <person name="Ohm R.A."/>
            <person name="Ortiz-Santana B."/>
            <person name="Ovrebo C."/>
            <person name="Racz N."/>
            <person name="Riley R."/>
            <person name="Savchenko A."/>
            <person name="Shiryaev A."/>
            <person name="Soop K."/>
            <person name="Spirin V."/>
            <person name="Szebenyi C."/>
            <person name="Tomsovsky M."/>
            <person name="Tulloss R.E."/>
            <person name="Uehling J."/>
            <person name="Grigoriev I.V."/>
            <person name="Vagvolgyi C."/>
            <person name="Papp T."/>
            <person name="Martin F.M."/>
            <person name="Miettinen O."/>
            <person name="Hibbett D.S."/>
            <person name="Nagy L.G."/>
        </authorList>
    </citation>
    <scope>NUCLEOTIDE SEQUENCE [LARGE SCALE GENOMIC DNA]</scope>
    <source>
        <strain evidence="1 2">FP101781</strain>
    </source>
</reference>
<organism evidence="1 2">
    <name type="scientific">Coprinellus micaceus</name>
    <name type="common">Glistening ink-cap mushroom</name>
    <name type="synonym">Coprinus micaceus</name>
    <dbReference type="NCBI Taxonomy" id="71717"/>
    <lineage>
        <taxon>Eukaryota</taxon>
        <taxon>Fungi</taxon>
        <taxon>Dikarya</taxon>
        <taxon>Basidiomycota</taxon>
        <taxon>Agaricomycotina</taxon>
        <taxon>Agaricomycetes</taxon>
        <taxon>Agaricomycetidae</taxon>
        <taxon>Agaricales</taxon>
        <taxon>Agaricineae</taxon>
        <taxon>Psathyrellaceae</taxon>
        <taxon>Coprinellus</taxon>
    </lineage>
</organism>
<name>A0A4Y7TQS8_COPMI</name>
<accession>A0A4Y7TQS8</accession>
<dbReference type="Proteomes" id="UP000298030">
    <property type="component" value="Unassembled WGS sequence"/>
</dbReference>
<evidence type="ECO:0000313" key="2">
    <source>
        <dbReference type="Proteomes" id="UP000298030"/>
    </source>
</evidence>
<sequence length="296" mass="34394">MFTLPPELACEILQRAWATPMPVRDRRSLISCWLRVSYSWAMAFLEIMGSDVHILDRAFMEYYFQLHRGDSILFKLGKLPQIIDSICHSMTLHISNPSLPSHPCTTEPEAEKLLSDILYRIKLLSALPNLKRLKVLFQNVSCEDVFQYHRLVDFPTQVEQLELEYTFTVPIPHWMIPMPHFFASGSNPSWTLPSVKHLRIKGGFEDLMKTVFVCPKITSFEMDSCLYWDRKSKRDVKDCALIRTLFFQEPVKSGDAVLTYHWWLSHDFALGDITDDENVQYIACKVEEVRSTPDVV</sequence>
<evidence type="ECO:0000313" key="1">
    <source>
        <dbReference type="EMBL" id="TEB36516.1"/>
    </source>
</evidence>